<reference evidence="3" key="1">
    <citation type="submission" date="2017-10" db="EMBL/GenBank/DDBJ databases">
        <title>Rapid genome shrinkage in a self-fertile nematode reveals novel sperm competition proteins.</title>
        <authorList>
            <person name="Yin D."/>
            <person name="Schwarz E.M."/>
            <person name="Thomas C.G."/>
            <person name="Felde R.L."/>
            <person name="Korf I.F."/>
            <person name="Cutter A.D."/>
            <person name="Schartner C.M."/>
            <person name="Ralston E.J."/>
            <person name="Meyer B.J."/>
            <person name="Haag E.S."/>
        </authorList>
    </citation>
    <scope>NUCLEOTIDE SEQUENCE [LARGE SCALE GENOMIC DNA]</scope>
    <source>
        <strain evidence="3">JU1422</strain>
    </source>
</reference>
<keyword evidence="3" id="KW-1185">Reference proteome</keyword>
<organism evidence="2 3">
    <name type="scientific">Caenorhabditis nigoni</name>
    <dbReference type="NCBI Taxonomy" id="1611254"/>
    <lineage>
        <taxon>Eukaryota</taxon>
        <taxon>Metazoa</taxon>
        <taxon>Ecdysozoa</taxon>
        <taxon>Nematoda</taxon>
        <taxon>Chromadorea</taxon>
        <taxon>Rhabditida</taxon>
        <taxon>Rhabditina</taxon>
        <taxon>Rhabditomorpha</taxon>
        <taxon>Rhabditoidea</taxon>
        <taxon>Rhabditidae</taxon>
        <taxon>Peloderinae</taxon>
        <taxon>Caenorhabditis</taxon>
    </lineage>
</organism>
<name>A0A2G5SCW4_9PELO</name>
<feature type="compositionally biased region" description="Basic and acidic residues" evidence="1">
    <location>
        <begin position="11"/>
        <end position="21"/>
    </location>
</feature>
<evidence type="ECO:0000313" key="3">
    <source>
        <dbReference type="Proteomes" id="UP000230233"/>
    </source>
</evidence>
<feature type="compositionally biased region" description="Polar residues" evidence="1">
    <location>
        <begin position="152"/>
        <end position="166"/>
    </location>
</feature>
<feature type="region of interest" description="Disordered" evidence="1">
    <location>
        <begin position="1"/>
        <end position="195"/>
    </location>
</feature>
<feature type="compositionally biased region" description="Basic and acidic residues" evidence="1">
    <location>
        <begin position="120"/>
        <end position="129"/>
    </location>
</feature>
<dbReference type="Proteomes" id="UP000230233">
    <property type="component" value="Unassembled WGS sequence"/>
</dbReference>
<proteinExistence type="predicted"/>
<dbReference type="AlphaFoldDB" id="A0A2G5SCW4"/>
<dbReference type="EMBL" id="PDUG01000017">
    <property type="protein sequence ID" value="PIC12880.1"/>
    <property type="molecule type" value="Genomic_DNA"/>
</dbReference>
<evidence type="ECO:0000256" key="1">
    <source>
        <dbReference type="SAM" id="MobiDB-lite"/>
    </source>
</evidence>
<feature type="compositionally biased region" description="Low complexity" evidence="1">
    <location>
        <begin position="37"/>
        <end position="54"/>
    </location>
</feature>
<protein>
    <submittedName>
        <fullName evidence="2">Uncharacterized protein</fullName>
    </submittedName>
</protein>
<feature type="compositionally biased region" description="Polar residues" evidence="1">
    <location>
        <begin position="62"/>
        <end position="74"/>
    </location>
</feature>
<evidence type="ECO:0000313" key="2">
    <source>
        <dbReference type="EMBL" id="PIC12880.1"/>
    </source>
</evidence>
<feature type="compositionally biased region" description="Polar residues" evidence="1">
    <location>
        <begin position="105"/>
        <end position="115"/>
    </location>
</feature>
<sequence length="499" mass="55234">MVNNQRKFSRKSKDIPEDPATKNRILNLLKTMAPRENSPVPVSNSSSRPSTSTNNRKRRAVSPSSPRRQQPTVSRTKRSARASAVRANETMRRIISDEEEEVVGNPSTQPSTSGLPPNEPRIRDHREVVRANQTTRRMIDGNDSDEGEEVVNNPSSQETTSGSSHNEPGISEARQQISTRNKSPGGAVVKREATEIDYTFPEKSVKTERPIGREQENLTPERKNIALFDQVDAEFEFINMDIAINDNANQQGEAGPEADAPEEGYEMDLPSEYEDYLDSEDDYQMAAAVPPVPTQPIASNTITARPTPLAEEVAASTASVVVPATSIEVAAAPTLSEVPQTQEPVTAAAALPQQQQLQQDQEQAQATFPPLVATPVVRLDRPQRPDYLNAERAALLQLRDRSSDFRTWNAEDVHEWLGLLPNQSAAFQVLREKVLEFDGSGDFLNQLLSGPESVKSASEMLNASILHCHAIRRHVAALENCRLEAEYTKAMEEFNKQNN</sequence>
<comment type="caution">
    <text evidence="2">The sequence shown here is derived from an EMBL/GenBank/DDBJ whole genome shotgun (WGS) entry which is preliminary data.</text>
</comment>
<feature type="compositionally biased region" description="Polar residues" evidence="1">
    <location>
        <begin position="173"/>
        <end position="182"/>
    </location>
</feature>
<accession>A0A2G5SCW4</accession>
<gene>
    <name evidence="2" type="ORF">B9Z55_028119</name>
</gene>